<proteinExistence type="predicted"/>
<comment type="caution">
    <text evidence="3">The sequence shown here is derived from an EMBL/GenBank/DDBJ whole genome shotgun (WGS) entry which is preliminary data.</text>
</comment>
<evidence type="ECO:0000313" key="3">
    <source>
        <dbReference type="EMBL" id="PWW73968.1"/>
    </source>
</evidence>
<feature type="region of interest" description="Disordered" evidence="2">
    <location>
        <begin position="530"/>
        <end position="693"/>
    </location>
</feature>
<keyword evidence="4" id="KW-1185">Reference proteome</keyword>
<evidence type="ECO:0000256" key="1">
    <source>
        <dbReference type="SAM" id="Coils"/>
    </source>
</evidence>
<accession>A0A317SI95</accession>
<sequence>MSQIPSPMPPEENRHIVILPFGQQPESRIEPPSRDSRSPTPELPANFVPKPPLDASQFPAASTILSLMERMAGVNNIRDLIMVPAATWDHNNTHWEFRLAQLKKQHRKDWAKKEIELRRQYDEEFSEARYRQMLVEKEIKELEFIKTASNQTIFGKTWDEHKAEKQRVEEGSKAAIEAAQRRVKEYETLVEDLKKQVDEKEAVIKALQGAITGRADSHPPQQPFVNPIEVSMPPQQFMYPQAPVQGTSTALVVHPFNSTPMAQIHMQPPPRIVDVSHGTSRGSSIPPQNVASSTRHPPPLAPRGRISSQDARVPDRRVIFRNDTPRGYDNPRNPGGGVSRAPGNHHSMGDGSRHPRSAVDIQPKREYQSDRENSNNFRGRVQELNSPRDERDETSRKGLRAEVPIHTRAQSGHWPADIATQGQRADPWRPPKRLASNEIQTIQRIEPSIAYPTPSQPAVWAKKFVTPPGGNVHTKSGPKQGIQPTQSSSGSGEISGPATMLQVVSVRTTPVGSSVPAGAAGSLVRSKPTTLLLESSQRGKATKEASRPKGFRISRNRESSSAKEKAIGDPNLRRRASSSSLDGGKATKRRRRDSMVGSELHQAPSHSEKLGSTGYDDVPGSLVDYGSVSNSDTDSSEGYSNPRLRRGESPLFLPKVKSPKSHKKVSSRAGSDDLLGESAGGYTGDFPPPGETGMDVEEVERLIEETDITPVVSDFNSRVPRRVEPKPEPEAPVEDVPAVKQPRSILEIYDDAKKKSIMVYNSRKFKRVLTISVIPDRYSKDPPGPEYLLNKVRGGPLEYVKSFPESHSITFAFIHPADAQVFWEFFNKNPDAKECDRRFNVEVNWAEDSIEPLSKFLIGDLIASSASRVIKVYQCPSDKSNVELKAAFCANGPKDGYNEVISVKGKKEKTRRKHNGGLGIVAYVECASIIYASKLMEAIRNNEYEGFNGAEVVYADDPCAFRDGAPNKVDSLRSW</sequence>
<feature type="compositionally biased region" description="Pro residues" evidence="2">
    <location>
        <begin position="1"/>
        <end position="10"/>
    </location>
</feature>
<reference evidence="3 4" key="1">
    <citation type="submission" date="2018-03" db="EMBL/GenBank/DDBJ databases">
        <title>Genomes of Pezizomycetes fungi and the evolution of truffles.</title>
        <authorList>
            <person name="Murat C."/>
            <person name="Payen T."/>
            <person name="Noel B."/>
            <person name="Kuo A."/>
            <person name="Martin F.M."/>
        </authorList>
    </citation>
    <scope>NUCLEOTIDE SEQUENCE [LARGE SCALE GENOMIC DNA]</scope>
    <source>
        <strain evidence="3">091103-1</strain>
    </source>
</reference>
<feature type="coiled-coil region" evidence="1">
    <location>
        <begin position="176"/>
        <end position="210"/>
    </location>
</feature>
<feature type="compositionally biased region" description="Basic and acidic residues" evidence="2">
    <location>
        <begin position="555"/>
        <end position="567"/>
    </location>
</feature>
<evidence type="ECO:0000256" key="2">
    <source>
        <dbReference type="SAM" id="MobiDB-lite"/>
    </source>
</evidence>
<feature type="compositionally biased region" description="Polar residues" evidence="2">
    <location>
        <begin position="277"/>
        <end position="295"/>
    </location>
</feature>
<feature type="compositionally biased region" description="Basic and acidic residues" evidence="2">
    <location>
        <begin position="312"/>
        <end position="326"/>
    </location>
</feature>
<feature type="compositionally biased region" description="Polar residues" evidence="2">
    <location>
        <begin position="530"/>
        <end position="539"/>
    </location>
</feature>
<protein>
    <submittedName>
        <fullName evidence="3">Uncharacterized protein</fullName>
    </submittedName>
</protein>
<keyword evidence="1" id="KW-0175">Coiled coil</keyword>
<feature type="compositionally biased region" description="Basic and acidic residues" evidence="2">
    <location>
        <begin position="362"/>
        <end position="373"/>
    </location>
</feature>
<gene>
    <name evidence="3" type="ORF">C7212DRAFT_365466</name>
</gene>
<evidence type="ECO:0000313" key="4">
    <source>
        <dbReference type="Proteomes" id="UP000246991"/>
    </source>
</evidence>
<organism evidence="3 4">
    <name type="scientific">Tuber magnatum</name>
    <name type="common">white Piedmont truffle</name>
    <dbReference type="NCBI Taxonomy" id="42249"/>
    <lineage>
        <taxon>Eukaryota</taxon>
        <taxon>Fungi</taxon>
        <taxon>Dikarya</taxon>
        <taxon>Ascomycota</taxon>
        <taxon>Pezizomycotina</taxon>
        <taxon>Pezizomycetes</taxon>
        <taxon>Pezizales</taxon>
        <taxon>Tuberaceae</taxon>
        <taxon>Tuber</taxon>
    </lineage>
</organism>
<feature type="region of interest" description="Disordered" evidence="2">
    <location>
        <begin position="1"/>
        <end position="54"/>
    </location>
</feature>
<feature type="compositionally biased region" description="Basic and acidic residues" evidence="2">
    <location>
        <begin position="386"/>
        <end position="405"/>
    </location>
</feature>
<dbReference type="AlphaFoldDB" id="A0A317SI95"/>
<feature type="region of interest" description="Disordered" evidence="2">
    <location>
        <begin position="466"/>
        <end position="496"/>
    </location>
</feature>
<dbReference type="EMBL" id="PYWC01000070">
    <property type="protein sequence ID" value="PWW73968.1"/>
    <property type="molecule type" value="Genomic_DNA"/>
</dbReference>
<dbReference type="OrthoDB" id="5379410at2759"/>
<feature type="compositionally biased region" description="Polar residues" evidence="2">
    <location>
        <begin position="482"/>
        <end position="492"/>
    </location>
</feature>
<dbReference type="Proteomes" id="UP000246991">
    <property type="component" value="Unassembled WGS sequence"/>
</dbReference>
<name>A0A317SI95_9PEZI</name>
<feature type="region of interest" description="Disordered" evidence="2">
    <location>
        <begin position="270"/>
        <end position="431"/>
    </location>
</feature>
<feature type="compositionally biased region" description="Basic and acidic residues" evidence="2">
    <location>
        <begin position="27"/>
        <end position="37"/>
    </location>
</feature>
<feature type="compositionally biased region" description="Basic residues" evidence="2">
    <location>
        <begin position="657"/>
        <end position="666"/>
    </location>
</feature>
<feature type="compositionally biased region" description="Polar residues" evidence="2">
    <location>
        <begin position="627"/>
        <end position="639"/>
    </location>
</feature>
<dbReference type="STRING" id="42249.A0A317SI95"/>